<dbReference type="InterPro" id="IPR036108">
    <property type="entry name" value="4pyrrol_syn_uPrphyn_synt_sf"/>
</dbReference>
<dbReference type="InterPro" id="IPR003754">
    <property type="entry name" value="4pyrrol_synth_uPrphyn_synth"/>
</dbReference>
<organism evidence="4 5">
    <name type="scientific">Candidatus Ignatzschineria merdigallinarum</name>
    <dbReference type="NCBI Taxonomy" id="2838621"/>
    <lineage>
        <taxon>Bacteria</taxon>
        <taxon>Pseudomonadati</taxon>
        <taxon>Pseudomonadota</taxon>
        <taxon>Gammaproteobacteria</taxon>
        <taxon>Cardiobacteriales</taxon>
        <taxon>Ignatzschineriaceae</taxon>
        <taxon>Ignatzschineria</taxon>
    </lineage>
</organism>
<keyword evidence="4" id="KW-0808">Transferase</keyword>
<reference evidence="4" key="2">
    <citation type="submission" date="2021-04" db="EMBL/GenBank/DDBJ databases">
        <authorList>
            <person name="Gilroy R."/>
        </authorList>
    </citation>
    <scope>NUCLEOTIDE SEQUENCE</scope>
    <source>
        <strain evidence="4">CHK160-9182</strain>
    </source>
</reference>
<dbReference type="AlphaFoldDB" id="A0A9D1Q4M7"/>
<dbReference type="PANTHER" id="PTHR38043">
    <property type="entry name" value="PROTEIN HEMX"/>
    <property type="match status" value="1"/>
</dbReference>
<keyword evidence="1" id="KW-0175">Coiled coil</keyword>
<comment type="caution">
    <text evidence="4">The sequence shown here is derived from an EMBL/GenBank/DDBJ whole genome shotgun (WGS) entry which is preliminary data.</text>
</comment>
<dbReference type="Pfam" id="PF04375">
    <property type="entry name" value="HemX"/>
    <property type="match status" value="1"/>
</dbReference>
<evidence type="ECO:0000313" key="5">
    <source>
        <dbReference type="Proteomes" id="UP000823934"/>
    </source>
</evidence>
<dbReference type="Proteomes" id="UP000823934">
    <property type="component" value="Unassembled WGS sequence"/>
</dbReference>
<feature type="domain" description="Tetrapyrrole biosynthesis uroporphyrinogen III synthase" evidence="3">
    <location>
        <begin position="28"/>
        <end position="251"/>
    </location>
</feature>
<feature type="compositionally biased region" description="Polar residues" evidence="2">
    <location>
        <begin position="283"/>
        <end position="302"/>
    </location>
</feature>
<evidence type="ECO:0000313" key="4">
    <source>
        <dbReference type="EMBL" id="HIW06685.1"/>
    </source>
</evidence>
<dbReference type="PANTHER" id="PTHR38043:SF1">
    <property type="entry name" value="PROTEIN HEMX"/>
    <property type="match status" value="1"/>
</dbReference>
<sequence length="795" mass="87786">MARQNNAAKRQNIGIIVTRPKGQSQNFINRLKNSGYSAFDLPGISIVPTRYQNEAIETLSQVAQYDYCLFTSPNSVKFGKRLKLNFNNIKAFISIGSGTENALKPYLRNKTIITAPKPYTSEALVETLTKQGMKDQSVLIISGEGGRRLLDQAINDLGGKGLYCDVYRREAPQNLDVSAILDFKNSHPSHELYLTISSQEAFNNLLPTLNKSGIKSLINGVFVGSERLKTIVESAGFNNIIVAKSALENDLWQAIEAQFSSQAVVSDAPLTITSDNNKELSMSKEQNQNDVATINDSTNQETADTKTIENNTDSNQRDEAAPSRRSRRKNRQTAAHKTDDQNLSESTSAQQETEENTEQSIVTESAPSMDTETTSSTESHSGIDQNAKPAKSGQSLTYLALLIALGGLGLGGFAYYKGAIEQEQRFTGISQSVEADKNTINSLKSTISTLENELKTLKETADKASQTTSGSLQDQVALVAKKQESLNQSLANSAKGLQSQIDTLKKAQQSLTEKGDSIDKIATVSNQAITIANNFDKKLAEQELAQSVVLNEAKELISTIKNITDLEMLRTTEVDYLLKVAIQKVQFDKDYQIAGQLLSSALDRLNQINSINFSETKRLLADNIAELKTLKPVDLVTVTNKLEKVAALVQQAPLKDDSALMNLKNEIFNQGAPEGDSWTDKLVSSMKHLIVIEDKRTEVPELMAKEDRFFLSQNIQLELTAAKVAILQDQYAIFDHSLETVQSWIKTYFDEDNADVREAIQQLQWLLDAKLEVTPPNIERTLTDFEATLRAYKGA</sequence>
<evidence type="ECO:0000256" key="1">
    <source>
        <dbReference type="SAM" id="Coils"/>
    </source>
</evidence>
<dbReference type="GO" id="GO:0033014">
    <property type="term" value="P:tetrapyrrole biosynthetic process"/>
    <property type="evidence" value="ECO:0007669"/>
    <property type="project" value="InterPro"/>
</dbReference>
<keyword evidence="4" id="KW-0489">Methyltransferase</keyword>
<gene>
    <name evidence="4" type="ORF">H9889_05100</name>
</gene>
<dbReference type="GO" id="GO:0032259">
    <property type="term" value="P:methylation"/>
    <property type="evidence" value="ECO:0007669"/>
    <property type="project" value="UniProtKB-KW"/>
</dbReference>
<evidence type="ECO:0000259" key="3">
    <source>
        <dbReference type="Pfam" id="PF02602"/>
    </source>
</evidence>
<dbReference type="EC" id="2.1.1.107" evidence="4"/>
<feature type="region of interest" description="Disordered" evidence="2">
    <location>
        <begin position="279"/>
        <end position="390"/>
    </location>
</feature>
<dbReference type="Gene3D" id="3.40.50.10090">
    <property type="match status" value="2"/>
</dbReference>
<proteinExistence type="predicted"/>
<accession>A0A9D1Q4M7</accession>
<reference evidence="4" key="1">
    <citation type="journal article" date="2021" name="PeerJ">
        <title>Extensive microbial diversity within the chicken gut microbiome revealed by metagenomics and culture.</title>
        <authorList>
            <person name="Gilroy R."/>
            <person name="Ravi A."/>
            <person name="Getino M."/>
            <person name="Pursley I."/>
            <person name="Horton D.L."/>
            <person name="Alikhan N.F."/>
            <person name="Baker D."/>
            <person name="Gharbi K."/>
            <person name="Hall N."/>
            <person name="Watson M."/>
            <person name="Adriaenssens E.M."/>
            <person name="Foster-Nyarko E."/>
            <person name="Jarju S."/>
            <person name="Secka A."/>
            <person name="Antonio M."/>
            <person name="Oren A."/>
            <person name="Chaudhuri R.R."/>
            <person name="La Ragione R."/>
            <person name="Hildebrand F."/>
            <person name="Pallen M.J."/>
        </authorList>
    </citation>
    <scope>NUCLEOTIDE SEQUENCE</scope>
    <source>
        <strain evidence="4">CHK160-9182</strain>
    </source>
</reference>
<evidence type="ECO:0000256" key="2">
    <source>
        <dbReference type="SAM" id="MobiDB-lite"/>
    </source>
</evidence>
<dbReference type="GO" id="GO:0004852">
    <property type="term" value="F:uroporphyrinogen-III synthase activity"/>
    <property type="evidence" value="ECO:0007669"/>
    <property type="project" value="InterPro"/>
</dbReference>
<dbReference type="Pfam" id="PF02602">
    <property type="entry name" value="HEM4"/>
    <property type="match status" value="1"/>
</dbReference>
<feature type="compositionally biased region" description="Low complexity" evidence="2">
    <location>
        <begin position="371"/>
        <end position="380"/>
    </location>
</feature>
<dbReference type="GO" id="GO:0004851">
    <property type="term" value="F:uroporphyrin-III C-methyltransferase activity"/>
    <property type="evidence" value="ECO:0007669"/>
    <property type="project" value="UniProtKB-EC"/>
</dbReference>
<dbReference type="SUPFAM" id="SSF69618">
    <property type="entry name" value="HemD-like"/>
    <property type="match status" value="1"/>
</dbReference>
<protein>
    <submittedName>
        <fullName evidence="4">Uroporphyrinogen-III C-methyltransferase</fullName>
        <ecNumber evidence="4">2.1.1.107</ecNumber>
    </submittedName>
</protein>
<dbReference type="EMBL" id="DXHP01000114">
    <property type="protein sequence ID" value="HIW06685.1"/>
    <property type="molecule type" value="Genomic_DNA"/>
</dbReference>
<name>A0A9D1Q4M7_9GAMM</name>
<dbReference type="CDD" id="cd06578">
    <property type="entry name" value="HemD"/>
    <property type="match status" value="1"/>
</dbReference>
<feature type="compositionally biased region" description="Polar residues" evidence="2">
    <location>
        <begin position="361"/>
        <end position="370"/>
    </location>
</feature>
<feature type="coiled-coil region" evidence="1">
    <location>
        <begin position="433"/>
        <end position="514"/>
    </location>
</feature>
<dbReference type="InterPro" id="IPR007470">
    <property type="entry name" value="HemX"/>
</dbReference>